<dbReference type="GO" id="GO:0016020">
    <property type="term" value="C:membrane"/>
    <property type="evidence" value="ECO:0007669"/>
    <property type="project" value="TreeGrafter"/>
</dbReference>
<dbReference type="AlphaFoldDB" id="A0A7S1U097"/>
<name>A0A7S1U097_9STRA</name>
<dbReference type="EMBL" id="HBGJ01017188">
    <property type="protein sequence ID" value="CAD9252664.1"/>
    <property type="molecule type" value="Transcribed_RNA"/>
</dbReference>
<dbReference type="Gene3D" id="3.40.50.1820">
    <property type="entry name" value="alpha/beta hydrolase"/>
    <property type="match status" value="1"/>
</dbReference>
<dbReference type="InterPro" id="IPR029058">
    <property type="entry name" value="AB_hydrolase_fold"/>
</dbReference>
<dbReference type="InterPro" id="IPR050266">
    <property type="entry name" value="AB_hydrolase_sf"/>
</dbReference>
<organism evidence="2">
    <name type="scientific">Phaeomonas parva</name>
    <dbReference type="NCBI Taxonomy" id="124430"/>
    <lineage>
        <taxon>Eukaryota</taxon>
        <taxon>Sar</taxon>
        <taxon>Stramenopiles</taxon>
        <taxon>Ochrophyta</taxon>
        <taxon>Pinguiophyceae</taxon>
        <taxon>Pinguiochrysidales</taxon>
        <taxon>Pinguiochrysidaceae</taxon>
        <taxon>Phaeomonas</taxon>
    </lineage>
</organism>
<protein>
    <recommendedName>
        <fullName evidence="1">Serine aminopeptidase S33 domain-containing protein</fullName>
    </recommendedName>
</protein>
<evidence type="ECO:0000259" key="1">
    <source>
        <dbReference type="Pfam" id="PF12146"/>
    </source>
</evidence>
<proteinExistence type="predicted"/>
<evidence type="ECO:0000313" key="2">
    <source>
        <dbReference type="EMBL" id="CAD9252664.1"/>
    </source>
</evidence>
<dbReference type="SUPFAM" id="SSF53474">
    <property type="entry name" value="alpha/beta-Hydrolases"/>
    <property type="match status" value="1"/>
</dbReference>
<dbReference type="PANTHER" id="PTHR43798:SF33">
    <property type="entry name" value="HYDROLASE, PUTATIVE (AFU_ORTHOLOGUE AFUA_2G14860)-RELATED"/>
    <property type="match status" value="1"/>
</dbReference>
<feature type="domain" description="Serine aminopeptidase S33" evidence="1">
    <location>
        <begin position="30"/>
        <end position="273"/>
    </location>
</feature>
<dbReference type="Pfam" id="PF12146">
    <property type="entry name" value="Hydrolase_4"/>
    <property type="match status" value="1"/>
</dbReference>
<dbReference type="InterPro" id="IPR022742">
    <property type="entry name" value="Hydrolase_4"/>
</dbReference>
<reference evidence="2" key="1">
    <citation type="submission" date="2021-01" db="EMBL/GenBank/DDBJ databases">
        <authorList>
            <person name="Corre E."/>
            <person name="Pelletier E."/>
            <person name="Niang G."/>
            <person name="Scheremetjew M."/>
            <person name="Finn R."/>
            <person name="Kale V."/>
            <person name="Holt S."/>
            <person name="Cochrane G."/>
            <person name="Meng A."/>
            <person name="Brown T."/>
            <person name="Cohen L."/>
        </authorList>
    </citation>
    <scope>NUCLEOTIDE SEQUENCE</scope>
    <source>
        <strain evidence="2">CCMP2877</strain>
    </source>
</reference>
<gene>
    <name evidence="2" type="ORF">PPAR1163_LOCUS11028</name>
</gene>
<dbReference type="PANTHER" id="PTHR43798">
    <property type="entry name" value="MONOACYLGLYCEROL LIPASE"/>
    <property type="match status" value="1"/>
</dbReference>
<sequence length="298" mass="33449">MDDVQNWEARKYSGAIGTNYRIRGPQSGERVVCIHGNHGYSYVYDSLANRLAQTGFKVMTYDLLGRGHSMSSPTYAPEDLVEQLRSLLSETGWLRRPIHIIAHGLGAMVGILFTQEHGADSVCSLTLMAPLGYGDEAMLATSCFGCWRRSSVSSAKDEEDQWKKDLYWNGSALEAEIMNMQALQKAHNPHSYLAYVNTLADANTVDLKRPLLSIAKRKDLRLLLLWGDSDITIPADPVALKCIVRIMENQSSHAKLTYKIVTEAAHAFFLEKEDEVFPVIRDFILLENNDPRETVNQV</sequence>
<accession>A0A7S1U097</accession>